<dbReference type="PANTHER" id="PTHR10334">
    <property type="entry name" value="CYSTEINE-RICH SECRETORY PROTEIN-RELATED"/>
    <property type="match status" value="1"/>
</dbReference>
<feature type="chain" id="PRO_5002566961" description="SCP domain-containing protein" evidence="1">
    <location>
        <begin position="29"/>
        <end position="207"/>
    </location>
</feature>
<evidence type="ECO:0000256" key="1">
    <source>
        <dbReference type="SAM" id="SignalP"/>
    </source>
</evidence>
<dbReference type="Gene3D" id="3.40.33.10">
    <property type="entry name" value="CAP"/>
    <property type="match status" value="1"/>
</dbReference>
<gene>
    <name evidence="3" type="ORF">BN1723_003699</name>
</gene>
<dbReference type="GO" id="GO:0005576">
    <property type="term" value="C:extracellular region"/>
    <property type="evidence" value="ECO:0007669"/>
    <property type="project" value="InterPro"/>
</dbReference>
<dbReference type="InterPro" id="IPR014044">
    <property type="entry name" value="CAP_dom"/>
</dbReference>
<evidence type="ECO:0000313" key="3">
    <source>
        <dbReference type="EMBL" id="CRK30948.1"/>
    </source>
</evidence>
<name>A0A0G4M9I4_VERLO</name>
<dbReference type="PROSITE" id="PS01009">
    <property type="entry name" value="CRISP_1"/>
    <property type="match status" value="1"/>
</dbReference>
<organism evidence="3 4">
    <name type="scientific">Verticillium longisporum</name>
    <name type="common">Verticillium dahliae var. longisporum</name>
    <dbReference type="NCBI Taxonomy" id="100787"/>
    <lineage>
        <taxon>Eukaryota</taxon>
        <taxon>Fungi</taxon>
        <taxon>Dikarya</taxon>
        <taxon>Ascomycota</taxon>
        <taxon>Pezizomycotina</taxon>
        <taxon>Sordariomycetes</taxon>
        <taxon>Hypocreomycetidae</taxon>
        <taxon>Glomerellales</taxon>
        <taxon>Plectosphaerellaceae</taxon>
        <taxon>Verticillium</taxon>
    </lineage>
</organism>
<dbReference type="InterPro" id="IPR035940">
    <property type="entry name" value="CAP_sf"/>
</dbReference>
<evidence type="ECO:0000313" key="4">
    <source>
        <dbReference type="Proteomes" id="UP000045706"/>
    </source>
</evidence>
<protein>
    <recommendedName>
        <fullName evidence="2">SCP domain-containing protein</fullName>
    </recommendedName>
</protein>
<reference evidence="4" key="1">
    <citation type="submission" date="2015-05" db="EMBL/GenBank/DDBJ databases">
        <authorList>
            <person name="Fogelqvist Johan"/>
        </authorList>
    </citation>
    <scope>NUCLEOTIDE SEQUENCE [LARGE SCALE GENOMIC DNA]</scope>
</reference>
<dbReference type="PRINTS" id="PR00837">
    <property type="entry name" value="V5TPXLIKE"/>
</dbReference>
<accession>A0A0G4M9I4</accession>
<sequence>MRCRNKTLKMQITTFLLTLAAGLQVCNAAAVDTRQTDITTRPEWVSDSQFNAAILTTHNQYRRQHQGAPLKWGVDLKWDATLATAAKKYLDSKGTGKNQCPPFAHSGGPYGENLAIGYGTPTAAAKAWGDERAKYDFQKAVFSPATGHFTQMVWRDTQKIGCARKYCTSGAGIKGWYLACEYFPRGNIIGRFKDGVKIGTYKPPKKI</sequence>
<dbReference type="Proteomes" id="UP000045706">
    <property type="component" value="Unassembled WGS sequence"/>
</dbReference>
<dbReference type="InterPro" id="IPR018244">
    <property type="entry name" value="Allrgn_V5/Tpx1_CS"/>
</dbReference>
<dbReference type="InterPro" id="IPR001283">
    <property type="entry name" value="CRISP-related"/>
</dbReference>
<feature type="domain" description="SCP" evidence="2">
    <location>
        <begin position="49"/>
        <end position="190"/>
    </location>
</feature>
<proteinExistence type="predicted"/>
<dbReference type="EMBL" id="CVQI01023335">
    <property type="protein sequence ID" value="CRK30948.1"/>
    <property type="molecule type" value="Genomic_DNA"/>
</dbReference>
<evidence type="ECO:0000259" key="2">
    <source>
        <dbReference type="SMART" id="SM00198"/>
    </source>
</evidence>
<dbReference type="AlphaFoldDB" id="A0A0G4M9I4"/>
<keyword evidence="1" id="KW-0732">Signal</keyword>
<dbReference type="SMART" id="SM00198">
    <property type="entry name" value="SCP"/>
    <property type="match status" value="1"/>
</dbReference>
<dbReference type="Pfam" id="PF00188">
    <property type="entry name" value="CAP"/>
    <property type="match status" value="1"/>
</dbReference>
<feature type="signal peptide" evidence="1">
    <location>
        <begin position="1"/>
        <end position="28"/>
    </location>
</feature>
<dbReference type="SUPFAM" id="SSF55797">
    <property type="entry name" value="PR-1-like"/>
    <property type="match status" value="1"/>
</dbReference>